<dbReference type="OrthoDB" id="3390328at2"/>
<dbReference type="InterPro" id="IPR036388">
    <property type="entry name" value="WH-like_DNA-bd_sf"/>
</dbReference>
<accession>A0A2P8DKA0</accession>
<reference evidence="1 2" key="1">
    <citation type="submission" date="2018-03" db="EMBL/GenBank/DDBJ databases">
        <title>Genomic Encyclopedia of Archaeal and Bacterial Type Strains, Phase II (KMG-II): from individual species to whole genera.</title>
        <authorList>
            <person name="Goeker M."/>
        </authorList>
    </citation>
    <scope>NUCLEOTIDE SEQUENCE [LARGE SCALE GENOMIC DNA]</scope>
    <source>
        <strain evidence="1 2">DSM 45312</strain>
    </source>
</reference>
<dbReference type="AlphaFoldDB" id="A0A2P8DKA0"/>
<dbReference type="PANTHER" id="PTHR36221">
    <property type="entry name" value="DUF742 DOMAIN-CONTAINING PROTEIN"/>
    <property type="match status" value="1"/>
</dbReference>
<evidence type="ECO:0000313" key="2">
    <source>
        <dbReference type="Proteomes" id="UP000240542"/>
    </source>
</evidence>
<dbReference type="EMBL" id="PYGA01000007">
    <property type="protein sequence ID" value="PSK97618.1"/>
    <property type="molecule type" value="Genomic_DNA"/>
</dbReference>
<gene>
    <name evidence="1" type="ORF">CLV63_1076</name>
</gene>
<sequence length="120" mass="12659">MTSRHAADEDPGRLLRPFAVQVSAGAAGPAVDLMTMVAATRAPDRDDALRPEREQALTVCARPLSIAELAARLDLPVSVVKRLAADMIAEGDLRRGAARHAGDDADQGILRAVLDGLRAL</sequence>
<organism evidence="1 2">
    <name type="scientific">Murinocardiopsis flavida</name>
    <dbReference type="NCBI Taxonomy" id="645275"/>
    <lineage>
        <taxon>Bacteria</taxon>
        <taxon>Bacillati</taxon>
        <taxon>Actinomycetota</taxon>
        <taxon>Actinomycetes</taxon>
        <taxon>Streptosporangiales</taxon>
        <taxon>Nocardiopsidaceae</taxon>
        <taxon>Murinocardiopsis</taxon>
    </lineage>
</organism>
<dbReference type="Gene3D" id="1.10.10.10">
    <property type="entry name" value="Winged helix-like DNA-binding domain superfamily/Winged helix DNA-binding domain"/>
    <property type="match status" value="1"/>
</dbReference>
<dbReference type="Proteomes" id="UP000240542">
    <property type="component" value="Unassembled WGS sequence"/>
</dbReference>
<dbReference type="Pfam" id="PF05331">
    <property type="entry name" value="DUF742"/>
    <property type="match status" value="1"/>
</dbReference>
<evidence type="ECO:0000313" key="1">
    <source>
        <dbReference type="EMBL" id="PSK97618.1"/>
    </source>
</evidence>
<dbReference type="PANTHER" id="PTHR36221:SF1">
    <property type="entry name" value="DUF742 DOMAIN-CONTAINING PROTEIN"/>
    <property type="match status" value="1"/>
</dbReference>
<comment type="caution">
    <text evidence="1">The sequence shown here is derived from an EMBL/GenBank/DDBJ whole genome shotgun (WGS) entry which is preliminary data.</text>
</comment>
<dbReference type="RefSeq" id="WP_106582976.1">
    <property type="nucleotide sequence ID" value="NZ_PYGA01000007.1"/>
</dbReference>
<name>A0A2P8DKA0_9ACTN</name>
<proteinExistence type="predicted"/>
<dbReference type="InterPro" id="IPR007995">
    <property type="entry name" value="DUF742"/>
</dbReference>
<keyword evidence="2" id="KW-1185">Reference proteome</keyword>
<protein>
    <submittedName>
        <fullName evidence="1">Uncharacterized protein DUF742</fullName>
    </submittedName>
</protein>